<reference evidence="2 3" key="1">
    <citation type="submission" date="2008-07" db="EMBL/GenBank/DDBJ databases">
        <authorList>
            <person name="Tandeau de Marsac N."/>
            <person name="Ferriera S."/>
            <person name="Johnson J."/>
            <person name="Kravitz S."/>
            <person name="Beeson K."/>
            <person name="Sutton G."/>
            <person name="Rogers Y.-H."/>
            <person name="Friedman R."/>
            <person name="Frazier M."/>
            <person name="Venter J.C."/>
        </authorList>
    </citation>
    <scope>NUCLEOTIDE SEQUENCE [LARGE SCALE GENOMIC DNA]</scope>
    <source>
        <strain evidence="2 3">PCC 7420</strain>
    </source>
</reference>
<dbReference type="HOGENOM" id="CLU_3268528_0_0_3"/>
<evidence type="ECO:0000256" key="1">
    <source>
        <dbReference type="SAM" id="Phobius"/>
    </source>
</evidence>
<keyword evidence="1" id="KW-1133">Transmembrane helix</keyword>
<organism evidence="2 3">
    <name type="scientific">Coleofasciculus chthonoplastes PCC 7420</name>
    <dbReference type="NCBI Taxonomy" id="118168"/>
    <lineage>
        <taxon>Bacteria</taxon>
        <taxon>Bacillati</taxon>
        <taxon>Cyanobacteriota</taxon>
        <taxon>Cyanophyceae</taxon>
        <taxon>Coleofasciculales</taxon>
        <taxon>Coleofasciculaceae</taxon>
        <taxon>Coleofasciculus</taxon>
    </lineage>
</organism>
<keyword evidence="1" id="KW-0472">Membrane</keyword>
<dbReference type="Proteomes" id="UP000003835">
    <property type="component" value="Unassembled WGS sequence"/>
</dbReference>
<dbReference type="EMBL" id="DS989848">
    <property type="protein sequence ID" value="EDX75865.1"/>
    <property type="molecule type" value="Genomic_DNA"/>
</dbReference>
<accession>B4VQK9</accession>
<proteinExistence type="predicted"/>
<keyword evidence="3" id="KW-1185">Reference proteome</keyword>
<dbReference type="AlphaFoldDB" id="B4VQK9"/>
<name>B4VQK9_9CYAN</name>
<feature type="transmembrane region" description="Helical" evidence="1">
    <location>
        <begin position="6"/>
        <end position="23"/>
    </location>
</feature>
<evidence type="ECO:0000313" key="3">
    <source>
        <dbReference type="Proteomes" id="UP000003835"/>
    </source>
</evidence>
<gene>
    <name evidence="2" type="ORF">MC7420_6520</name>
</gene>
<sequence>MISLPFPGLSYLLLVLAMVNLGISSVHTYQRNSEAGIPLPK</sequence>
<keyword evidence="1" id="KW-0812">Transmembrane</keyword>
<protein>
    <submittedName>
        <fullName evidence="2">Uncharacterized protein</fullName>
    </submittedName>
</protein>
<evidence type="ECO:0000313" key="2">
    <source>
        <dbReference type="EMBL" id="EDX75865.1"/>
    </source>
</evidence>